<name>A0A8H4JN75_9HYPO</name>
<proteinExistence type="predicted"/>
<evidence type="ECO:0000313" key="2">
    <source>
        <dbReference type="Proteomes" id="UP000536711"/>
    </source>
</evidence>
<comment type="caution">
    <text evidence="1">The sequence shown here is derived from an EMBL/GenBank/DDBJ whole genome shotgun (WGS) entry which is preliminary data.</text>
</comment>
<keyword evidence="2" id="KW-1185">Reference proteome</keyword>
<dbReference type="AlphaFoldDB" id="A0A8H4JN75"/>
<dbReference type="Proteomes" id="UP000536711">
    <property type="component" value="Unassembled WGS sequence"/>
</dbReference>
<evidence type="ECO:0000313" key="1">
    <source>
        <dbReference type="EMBL" id="KAF4432723.1"/>
    </source>
</evidence>
<protein>
    <submittedName>
        <fullName evidence="1">Uncharacterized protein</fullName>
    </submittedName>
</protein>
<dbReference type="EMBL" id="JAADJF010000228">
    <property type="protein sequence ID" value="KAF4432723.1"/>
    <property type="molecule type" value="Genomic_DNA"/>
</dbReference>
<reference evidence="1 2" key="1">
    <citation type="submission" date="2020-01" db="EMBL/GenBank/DDBJ databases">
        <title>Identification and distribution of gene clusters putatively required for synthesis of sphingolipid metabolism inhibitors in phylogenetically diverse species of the filamentous fungus Fusarium.</title>
        <authorList>
            <person name="Kim H.-S."/>
            <person name="Busman M."/>
            <person name="Brown D.W."/>
            <person name="Divon H."/>
            <person name="Uhlig S."/>
            <person name="Proctor R.H."/>
        </authorList>
    </citation>
    <scope>NUCLEOTIDE SEQUENCE [LARGE SCALE GENOMIC DNA]</scope>
    <source>
        <strain evidence="1 2">NRRL 13308</strain>
    </source>
</reference>
<sequence length="109" mass="12349">MYDSQRADGLKDPSRRVHISDNESMLDVMRFKEWQDERYVRINVSSTDNILEANVRLIAGAYLGPLGVEELVICVTELVAEGPALNTINNDRSYLCLPFPCTTPPYNQD</sequence>
<gene>
    <name evidence="1" type="ORF">FACUT_8259</name>
</gene>
<accession>A0A8H4JN75</accession>
<organism evidence="1 2">
    <name type="scientific">Fusarium acutatum</name>
    <dbReference type="NCBI Taxonomy" id="78861"/>
    <lineage>
        <taxon>Eukaryota</taxon>
        <taxon>Fungi</taxon>
        <taxon>Dikarya</taxon>
        <taxon>Ascomycota</taxon>
        <taxon>Pezizomycotina</taxon>
        <taxon>Sordariomycetes</taxon>
        <taxon>Hypocreomycetidae</taxon>
        <taxon>Hypocreales</taxon>
        <taxon>Nectriaceae</taxon>
        <taxon>Fusarium</taxon>
        <taxon>Fusarium fujikuroi species complex</taxon>
    </lineage>
</organism>